<evidence type="ECO:0000313" key="13">
    <source>
        <dbReference type="EMBL" id="WBW75410.1"/>
    </source>
</evidence>
<reference evidence="13 14" key="1">
    <citation type="journal article" date="2023" name="G3 (Bethesda)">
        <title>A high-quality reference genome for the fission yeast Schizosaccharomyces osmophilus.</title>
        <authorList>
            <person name="Jia G.S."/>
            <person name="Zhang W.C."/>
            <person name="Liang Y."/>
            <person name="Liu X.H."/>
            <person name="Rhind N."/>
            <person name="Pidoux A."/>
            <person name="Brysch-Herzberg M."/>
            <person name="Du L.L."/>
        </authorList>
    </citation>
    <scope>NUCLEOTIDE SEQUENCE [LARGE SCALE GENOMIC DNA]</scope>
    <source>
        <strain evidence="13 14">CBS 15793</strain>
    </source>
</reference>
<keyword evidence="7 11" id="KW-1015">Disulfide bond</keyword>
<proteinExistence type="inferred from homology"/>
<evidence type="ECO:0000256" key="5">
    <source>
        <dbReference type="ARBA" id="ARBA00022862"/>
    </source>
</evidence>
<dbReference type="EMBL" id="CP115613">
    <property type="protein sequence ID" value="WBW75410.1"/>
    <property type="molecule type" value="Genomic_DNA"/>
</dbReference>
<evidence type="ECO:0000256" key="4">
    <source>
        <dbReference type="ARBA" id="ARBA00022840"/>
    </source>
</evidence>
<dbReference type="SUPFAM" id="SSF110849">
    <property type="entry name" value="ParB/Sulfiredoxin"/>
    <property type="match status" value="1"/>
</dbReference>
<dbReference type="InterPro" id="IPR036086">
    <property type="entry name" value="ParB/Sulfiredoxin_sf"/>
</dbReference>
<dbReference type="PIRSF" id="PIRSF017267">
    <property type="entry name" value="Sulfiredoxin"/>
    <property type="match status" value="1"/>
</dbReference>
<evidence type="ECO:0000256" key="8">
    <source>
        <dbReference type="ARBA" id="ARBA00047514"/>
    </source>
</evidence>
<evidence type="ECO:0000256" key="11">
    <source>
        <dbReference type="PIRSR" id="PIRSR017267-2"/>
    </source>
</evidence>
<dbReference type="PANTHER" id="PTHR21348">
    <property type="match status" value="1"/>
</dbReference>
<evidence type="ECO:0000256" key="3">
    <source>
        <dbReference type="ARBA" id="ARBA00022741"/>
    </source>
</evidence>
<dbReference type="KEGG" id="som:SOMG_05062"/>
<feature type="domain" description="ParB-like N-terminal" evidence="12">
    <location>
        <begin position="13"/>
        <end position="119"/>
    </location>
</feature>
<keyword evidence="6 9" id="KW-0560">Oxidoreductase</keyword>
<sequence length="123" mass="13505">MSSVQTATNDNIVYLDMSEIIRPIPPVLDFDKVNSMRNTMEGGAPPSSCSFSPGDLGKGELPPVDVLTFKKSGKTYYFAFGGCHRLRAHDESGKQKVRCKLVNCSPNTLRLYLGATANKYLDN</sequence>
<dbReference type="Proteomes" id="UP001212411">
    <property type="component" value="Chromosome 3"/>
</dbReference>
<evidence type="ECO:0000256" key="7">
    <source>
        <dbReference type="ARBA" id="ARBA00023157"/>
    </source>
</evidence>
<dbReference type="CDD" id="cd16395">
    <property type="entry name" value="Srx"/>
    <property type="match status" value="1"/>
</dbReference>
<dbReference type="SMART" id="SM00470">
    <property type="entry name" value="ParB"/>
    <property type="match status" value="1"/>
</dbReference>
<evidence type="ECO:0000256" key="9">
    <source>
        <dbReference type="PIRNR" id="PIRNR017267"/>
    </source>
</evidence>
<dbReference type="InterPro" id="IPR016692">
    <property type="entry name" value="Sulfiredoxin"/>
</dbReference>
<dbReference type="GO" id="GO:0032542">
    <property type="term" value="F:sulfiredoxin activity"/>
    <property type="evidence" value="ECO:0007669"/>
    <property type="project" value="UniProtKB-EC"/>
</dbReference>
<evidence type="ECO:0000259" key="12">
    <source>
        <dbReference type="SMART" id="SM00470"/>
    </source>
</evidence>
<protein>
    <recommendedName>
        <fullName evidence="2 9">Sulfiredoxin</fullName>
        <ecNumber evidence="2 9">1.8.98.2</ecNumber>
    </recommendedName>
</protein>
<feature type="binding site" evidence="10">
    <location>
        <begin position="82"/>
        <end position="85"/>
    </location>
    <ligand>
        <name>ATP</name>
        <dbReference type="ChEBI" id="CHEBI:30616"/>
    </ligand>
</feature>
<dbReference type="GO" id="GO:0034599">
    <property type="term" value="P:cellular response to oxidative stress"/>
    <property type="evidence" value="ECO:0007669"/>
    <property type="project" value="TreeGrafter"/>
</dbReference>
<keyword evidence="5 9" id="KW-0049">Antioxidant</keyword>
<organism evidence="13 14">
    <name type="scientific">Schizosaccharomyces osmophilus</name>
    <dbReference type="NCBI Taxonomy" id="2545709"/>
    <lineage>
        <taxon>Eukaryota</taxon>
        <taxon>Fungi</taxon>
        <taxon>Dikarya</taxon>
        <taxon>Ascomycota</taxon>
        <taxon>Taphrinomycotina</taxon>
        <taxon>Schizosaccharomycetes</taxon>
        <taxon>Schizosaccharomycetales</taxon>
        <taxon>Schizosaccharomycetaceae</taxon>
        <taxon>Schizosaccharomyces</taxon>
    </lineage>
</organism>
<feature type="disulfide bond" description="Interchain" evidence="11">
    <location>
        <position position="83"/>
    </location>
</feature>
<dbReference type="RefSeq" id="XP_056039653.1">
    <property type="nucleotide sequence ID" value="XM_056183837.1"/>
</dbReference>
<dbReference type="GO" id="GO:0005524">
    <property type="term" value="F:ATP binding"/>
    <property type="evidence" value="ECO:0007669"/>
    <property type="project" value="UniProtKB-KW"/>
</dbReference>
<gene>
    <name evidence="13" type="primary">srx1</name>
    <name evidence="13" type="ORF">SOMG_05062</name>
</gene>
<keyword evidence="14" id="KW-1185">Reference proteome</keyword>
<evidence type="ECO:0000256" key="2">
    <source>
        <dbReference type="ARBA" id="ARBA00013055"/>
    </source>
</evidence>
<evidence type="ECO:0000256" key="6">
    <source>
        <dbReference type="ARBA" id="ARBA00023002"/>
    </source>
</evidence>
<dbReference type="GO" id="GO:0005737">
    <property type="term" value="C:cytoplasm"/>
    <property type="evidence" value="ECO:0007669"/>
    <property type="project" value="TreeGrafter"/>
</dbReference>
<comment type="similarity">
    <text evidence="1 9">Belongs to the sulfiredoxin family.</text>
</comment>
<keyword evidence="4 9" id="KW-0067">ATP-binding</keyword>
<dbReference type="GeneID" id="80878526"/>
<dbReference type="PANTHER" id="PTHR21348:SF2">
    <property type="entry name" value="SULFIREDOXIN-1"/>
    <property type="match status" value="1"/>
</dbReference>
<accession>A0AAF0AZ05</accession>
<evidence type="ECO:0000256" key="1">
    <source>
        <dbReference type="ARBA" id="ARBA00009609"/>
    </source>
</evidence>
<dbReference type="EC" id="1.8.98.2" evidence="2 9"/>
<evidence type="ECO:0000313" key="14">
    <source>
        <dbReference type="Proteomes" id="UP001212411"/>
    </source>
</evidence>
<dbReference type="Pfam" id="PF02195">
    <property type="entry name" value="ParB_N"/>
    <property type="match status" value="1"/>
</dbReference>
<comment type="catalytic activity">
    <reaction evidence="8 9">
        <text>S-hydroxy-S-oxy-L-cysteinyl-[peroxiredoxin] + [protein]-dithiol + ATP = S-hydroxy-L-cysteinyl-[peroxiredoxin] + [protein]-disulfide + ADP + phosphate</text>
        <dbReference type="Rhea" id="RHEA:17545"/>
        <dbReference type="Rhea" id="RHEA-COMP:10593"/>
        <dbReference type="Rhea" id="RHEA-COMP:10594"/>
        <dbReference type="Rhea" id="RHEA-COMP:13681"/>
        <dbReference type="Rhea" id="RHEA-COMP:17976"/>
        <dbReference type="ChEBI" id="CHEBI:29950"/>
        <dbReference type="ChEBI" id="CHEBI:30616"/>
        <dbReference type="ChEBI" id="CHEBI:43474"/>
        <dbReference type="ChEBI" id="CHEBI:50058"/>
        <dbReference type="ChEBI" id="CHEBI:61973"/>
        <dbReference type="ChEBI" id="CHEBI:61974"/>
        <dbReference type="ChEBI" id="CHEBI:456216"/>
        <dbReference type="EC" id="1.8.98.2"/>
    </reaction>
</comment>
<dbReference type="AlphaFoldDB" id="A0AAF0AZ05"/>
<dbReference type="InterPro" id="IPR003115">
    <property type="entry name" value="ParB_N"/>
</dbReference>
<keyword evidence="3 9" id="KW-0547">Nucleotide-binding</keyword>
<dbReference type="Gene3D" id="3.90.1530.10">
    <property type="entry name" value="Conserved hypothetical protein from pyrococcus furiosus pfu- 392566-001, ParB domain"/>
    <property type="match status" value="1"/>
</dbReference>
<name>A0AAF0AZ05_9SCHI</name>
<evidence type="ECO:0000256" key="10">
    <source>
        <dbReference type="PIRSR" id="PIRSR017267-1"/>
    </source>
</evidence>